<dbReference type="CDD" id="cd07035">
    <property type="entry name" value="TPP_PYR_POX_like"/>
    <property type="match status" value="1"/>
</dbReference>
<feature type="domain" description="Thiamine pyrophosphate enzyme N-terminal TPP-binding" evidence="15">
    <location>
        <begin position="3"/>
        <end position="119"/>
    </location>
</feature>
<evidence type="ECO:0000256" key="2">
    <source>
        <dbReference type="ARBA" id="ARBA00005025"/>
    </source>
</evidence>
<comment type="similarity">
    <text evidence="3 12">Belongs to the TPP enzyme family.</text>
</comment>
<dbReference type="GO" id="GO:0005948">
    <property type="term" value="C:acetolactate synthase complex"/>
    <property type="evidence" value="ECO:0007669"/>
    <property type="project" value="TreeGrafter"/>
</dbReference>
<keyword evidence="6 12" id="KW-0808">Transferase</keyword>
<evidence type="ECO:0000256" key="10">
    <source>
        <dbReference type="ARBA" id="ARBA00023304"/>
    </source>
</evidence>
<dbReference type="GO" id="GO:0050660">
    <property type="term" value="F:flavin adenine dinucleotide binding"/>
    <property type="evidence" value="ECO:0007669"/>
    <property type="project" value="InterPro"/>
</dbReference>
<comment type="cofactor">
    <cofactor evidence="12">
        <name>Mg(2+)</name>
        <dbReference type="ChEBI" id="CHEBI:18420"/>
    </cofactor>
    <text evidence="12">Binds 1 Mg(2+) ion per subunit.</text>
</comment>
<dbReference type="AlphaFoldDB" id="A0A069AP75"/>
<dbReference type="GO" id="GO:0009099">
    <property type="term" value="P:L-valine biosynthetic process"/>
    <property type="evidence" value="ECO:0007669"/>
    <property type="project" value="UniProtKB-UniPathway"/>
</dbReference>
<evidence type="ECO:0000256" key="7">
    <source>
        <dbReference type="ARBA" id="ARBA00022723"/>
    </source>
</evidence>
<dbReference type="Pfam" id="PF02776">
    <property type="entry name" value="TPP_enzyme_N"/>
    <property type="match status" value="1"/>
</dbReference>
<dbReference type="InterPro" id="IPR012846">
    <property type="entry name" value="Acetolactate_synth_lsu"/>
</dbReference>
<dbReference type="InterPro" id="IPR045229">
    <property type="entry name" value="TPP_enz"/>
</dbReference>
<comment type="pathway">
    <text evidence="2 12">Amino-acid biosynthesis; L-valine biosynthesis; L-valine from pyruvate: step 1/4.</text>
</comment>
<evidence type="ECO:0000313" key="17">
    <source>
        <dbReference type="EMBL" id="CDS86707.1"/>
    </source>
</evidence>
<dbReference type="EMBL" id="LK932396">
    <property type="protein sequence ID" value="CDS86707.1"/>
    <property type="molecule type" value="Genomic_DNA"/>
</dbReference>
<dbReference type="GO" id="GO:0000287">
    <property type="term" value="F:magnesium ion binding"/>
    <property type="evidence" value="ECO:0007669"/>
    <property type="project" value="UniProtKB-UniRule"/>
</dbReference>
<dbReference type="Gene3D" id="3.40.50.970">
    <property type="match status" value="2"/>
</dbReference>
<dbReference type="InterPro" id="IPR029035">
    <property type="entry name" value="DHS-like_NAD/FAD-binding_dom"/>
</dbReference>
<dbReference type="GO" id="GO:0030976">
    <property type="term" value="F:thiamine pyrophosphate binding"/>
    <property type="evidence" value="ECO:0007669"/>
    <property type="project" value="UniProtKB-UniRule"/>
</dbReference>
<dbReference type="SUPFAM" id="SSF52518">
    <property type="entry name" value="Thiamin diphosphate-binding fold (THDP-binding)"/>
    <property type="match status" value="2"/>
</dbReference>
<evidence type="ECO:0000256" key="9">
    <source>
        <dbReference type="ARBA" id="ARBA00023052"/>
    </source>
</evidence>
<dbReference type="PANTHER" id="PTHR18968:SF13">
    <property type="entry name" value="ACETOLACTATE SYNTHASE CATALYTIC SUBUNIT, MITOCHONDRIAL"/>
    <property type="match status" value="1"/>
</dbReference>
<dbReference type="FunFam" id="3.40.50.970:FF:000007">
    <property type="entry name" value="Acetolactate synthase"/>
    <property type="match status" value="1"/>
</dbReference>
<evidence type="ECO:0000313" key="18">
    <source>
        <dbReference type="EMBL" id="CDT23021.1"/>
    </source>
</evidence>
<evidence type="ECO:0000256" key="4">
    <source>
        <dbReference type="ARBA" id="ARBA00013145"/>
    </source>
</evidence>
<dbReference type="UniPathway" id="UPA00047">
    <property type="reaction ID" value="UER00055"/>
</dbReference>
<dbReference type="EMBL" id="LK933005">
    <property type="protein sequence ID" value="CDT23021.1"/>
    <property type="molecule type" value="Genomic_DNA"/>
</dbReference>
<dbReference type="FunFam" id="3.40.50.1220:FF:000008">
    <property type="entry name" value="Acetolactate synthase"/>
    <property type="match status" value="1"/>
</dbReference>
<gene>
    <name evidence="18" type="primary">ilvB</name>
    <name evidence="18" type="ORF">BN1095_340332</name>
    <name evidence="16" type="ORF">BN1096_350042</name>
    <name evidence="17" type="ORF">BN1097_580047</name>
</gene>
<dbReference type="CDD" id="cd02015">
    <property type="entry name" value="TPP_AHAS"/>
    <property type="match status" value="1"/>
</dbReference>
<reference evidence="18" key="1">
    <citation type="submission" date="2014-07" db="EMBL/GenBank/DDBJ databases">
        <authorList>
            <person name="Monot Marc"/>
        </authorList>
    </citation>
    <scope>NUCLEOTIDE SEQUENCE</scope>
    <source>
        <strain evidence="18">7032989</strain>
        <strain evidence="17">7032994</strain>
    </source>
</reference>
<dbReference type="GO" id="GO:0009097">
    <property type="term" value="P:isoleucine biosynthetic process"/>
    <property type="evidence" value="ECO:0007669"/>
    <property type="project" value="UniProtKB-UniPathway"/>
</dbReference>
<evidence type="ECO:0000256" key="8">
    <source>
        <dbReference type="ARBA" id="ARBA00022842"/>
    </source>
</evidence>
<keyword evidence="9 12" id="KW-0786">Thiamine pyrophosphate</keyword>
<evidence type="ECO:0000256" key="11">
    <source>
        <dbReference type="ARBA" id="ARBA00048670"/>
    </source>
</evidence>
<dbReference type="InterPro" id="IPR029061">
    <property type="entry name" value="THDP-binding"/>
</dbReference>
<keyword evidence="7 12" id="KW-0479">Metal-binding</keyword>
<dbReference type="GO" id="GO:0003984">
    <property type="term" value="F:acetolactate synthase activity"/>
    <property type="evidence" value="ECO:0007669"/>
    <property type="project" value="UniProtKB-EC"/>
</dbReference>
<feature type="domain" description="Thiamine pyrophosphate enzyme TPP-binding" evidence="14">
    <location>
        <begin position="393"/>
        <end position="539"/>
    </location>
</feature>
<comment type="cofactor">
    <cofactor evidence="12">
        <name>thiamine diphosphate</name>
        <dbReference type="ChEBI" id="CHEBI:58937"/>
    </cofactor>
    <text evidence="12">Binds 1 thiamine pyrophosphate per subunit.</text>
</comment>
<evidence type="ECO:0000256" key="1">
    <source>
        <dbReference type="ARBA" id="ARBA00004974"/>
    </source>
</evidence>
<dbReference type="EMBL" id="LK932486">
    <property type="protein sequence ID" value="CDS84613.1"/>
    <property type="molecule type" value="Genomic_DNA"/>
</dbReference>
<organism evidence="18">
    <name type="scientific">Clostridioides difficile</name>
    <name type="common">Peptoclostridium difficile</name>
    <dbReference type="NCBI Taxonomy" id="1496"/>
    <lineage>
        <taxon>Bacteria</taxon>
        <taxon>Bacillati</taxon>
        <taxon>Bacillota</taxon>
        <taxon>Clostridia</taxon>
        <taxon>Peptostreptococcales</taxon>
        <taxon>Peptostreptococcaceae</taxon>
        <taxon>Clostridioides</taxon>
    </lineage>
</organism>
<proteinExistence type="inferred from homology"/>
<comment type="catalytic activity">
    <reaction evidence="11 12">
        <text>2 pyruvate + H(+) = (2S)-2-acetolactate + CO2</text>
        <dbReference type="Rhea" id="RHEA:25249"/>
        <dbReference type="ChEBI" id="CHEBI:15361"/>
        <dbReference type="ChEBI" id="CHEBI:15378"/>
        <dbReference type="ChEBI" id="CHEBI:16526"/>
        <dbReference type="ChEBI" id="CHEBI:58476"/>
        <dbReference type="EC" id="2.2.1.6"/>
    </reaction>
</comment>
<name>A0A069AP75_CLODI</name>
<accession>A0A069AP75</accession>
<comment type="pathway">
    <text evidence="1 12">Amino-acid biosynthesis; L-isoleucine biosynthesis; L-isoleucine from 2-oxobutanoate: step 1/4.</text>
</comment>
<evidence type="ECO:0000256" key="6">
    <source>
        <dbReference type="ARBA" id="ARBA00022679"/>
    </source>
</evidence>
<dbReference type="Gene3D" id="3.40.50.1220">
    <property type="entry name" value="TPP-binding domain"/>
    <property type="match status" value="1"/>
</dbReference>
<dbReference type="InterPro" id="IPR012001">
    <property type="entry name" value="Thiamin_PyroP_enz_TPP-bd_dom"/>
</dbReference>
<dbReference type="InterPro" id="IPR011766">
    <property type="entry name" value="TPP_enzyme_TPP-bd"/>
</dbReference>
<dbReference type="SUPFAM" id="SSF52467">
    <property type="entry name" value="DHS-like NAD/FAD-binding domain"/>
    <property type="match status" value="1"/>
</dbReference>
<evidence type="ECO:0000256" key="5">
    <source>
        <dbReference type="ARBA" id="ARBA00022605"/>
    </source>
</evidence>
<dbReference type="EC" id="2.2.1.6" evidence="4 12"/>
<dbReference type="UniPathway" id="UPA00049">
    <property type="reaction ID" value="UER00059"/>
</dbReference>
<dbReference type="InterPro" id="IPR012000">
    <property type="entry name" value="Thiamin_PyroP_enz_cen_dom"/>
</dbReference>
<sequence>MRMNGAKVILECLKKEGIDTIFGYPGGAVIPLYDALYDYSDDFKHIRTSHEQGLVHAADGYARSTNTVGVCFTTSGPGATNAITGIATAFMDSSPMVVISGQVPTSLLGKDSFQEIDITGATLSMTKHNYLVRNTKELVPTIKEAFRVANSGRKGPVLVDVPKDLFLAEMDFSGEDYDLCQIDDYMDYKSDFDLDDETNIKLLNEAIDIIKESKKPVIYAGGGVKSSDSEEILEKFATKIDTPVLNTLMGLGNIDRKNELSLGMVGMHGSRESNLALSNSDLVIAIGARFSDRVISKSSEFAKNAKIIHIDIDPSEISKNIESNVSLVGDVKLVLSLLIERVESKNNSNWKEEIKRFRKSEGVQTYEFHPQNILKKINEKYETLKKPTVVVTDVGQHQMWAAKYWNFKGNKSFITSAGLGTMGFGLGAAIGTKVGNVDKNVVLVTGDGSFRMNCNELATVANYNVPMLILLLNNRTLGMVRQWQKLFSNQRYSQTDINENVDYVKLVNAYNIDGYKVSSMEELGKALDIIDFNKPVFLQCDIDKDYDVYPIVAPNDALENLICN</sequence>
<keyword evidence="10 12" id="KW-0100">Branched-chain amino acid biosynthesis</keyword>
<keyword evidence="5 12" id="KW-0028">Amino-acid biosynthesis</keyword>
<keyword evidence="8 12" id="KW-0460">Magnesium</keyword>
<evidence type="ECO:0000256" key="3">
    <source>
        <dbReference type="ARBA" id="ARBA00007812"/>
    </source>
</evidence>
<evidence type="ECO:0000259" key="14">
    <source>
        <dbReference type="Pfam" id="PF02775"/>
    </source>
</evidence>
<dbReference type="PANTHER" id="PTHR18968">
    <property type="entry name" value="THIAMINE PYROPHOSPHATE ENZYMES"/>
    <property type="match status" value="1"/>
</dbReference>
<dbReference type="InterPro" id="IPR039368">
    <property type="entry name" value="AHAS_TPP"/>
</dbReference>
<evidence type="ECO:0000256" key="12">
    <source>
        <dbReference type="RuleBase" id="RU003591"/>
    </source>
</evidence>
<dbReference type="NCBIfam" id="TIGR00118">
    <property type="entry name" value="acolac_lg"/>
    <property type="match status" value="1"/>
</dbReference>
<feature type="domain" description="Thiamine pyrophosphate enzyme central" evidence="13">
    <location>
        <begin position="203"/>
        <end position="337"/>
    </location>
</feature>
<evidence type="ECO:0000259" key="13">
    <source>
        <dbReference type="Pfam" id="PF00205"/>
    </source>
</evidence>
<evidence type="ECO:0000259" key="15">
    <source>
        <dbReference type="Pfam" id="PF02776"/>
    </source>
</evidence>
<protein>
    <recommendedName>
        <fullName evidence="4 12">Acetolactate synthase</fullName>
        <ecNumber evidence="4 12">2.2.1.6</ecNumber>
    </recommendedName>
</protein>
<dbReference type="Pfam" id="PF00205">
    <property type="entry name" value="TPP_enzyme_M"/>
    <property type="match status" value="1"/>
</dbReference>
<evidence type="ECO:0000313" key="16">
    <source>
        <dbReference type="EMBL" id="CDS84613.1"/>
    </source>
</evidence>
<dbReference type="Pfam" id="PF02775">
    <property type="entry name" value="TPP_enzyme_C"/>
    <property type="match status" value="1"/>
</dbReference>